<gene>
    <name evidence="2" type="ORF">B0T18DRAFT_392085</name>
</gene>
<reference evidence="2" key="1">
    <citation type="submission" date="2023-06" db="EMBL/GenBank/DDBJ databases">
        <title>Genome-scale phylogeny and comparative genomics of the fungal order Sordariales.</title>
        <authorList>
            <consortium name="Lawrence Berkeley National Laboratory"/>
            <person name="Hensen N."/>
            <person name="Bonometti L."/>
            <person name="Westerberg I."/>
            <person name="Brannstrom I.O."/>
            <person name="Guillou S."/>
            <person name="Cros-Aarteil S."/>
            <person name="Calhoun S."/>
            <person name="Haridas S."/>
            <person name="Kuo A."/>
            <person name="Mondo S."/>
            <person name="Pangilinan J."/>
            <person name="Riley R."/>
            <person name="LaButti K."/>
            <person name="Andreopoulos B."/>
            <person name="Lipzen A."/>
            <person name="Chen C."/>
            <person name="Yanf M."/>
            <person name="Daum C."/>
            <person name="Ng V."/>
            <person name="Clum A."/>
            <person name="Steindorff A."/>
            <person name="Ohm R."/>
            <person name="Martin F."/>
            <person name="Silar P."/>
            <person name="Natvig D."/>
            <person name="Lalanne C."/>
            <person name="Gautier V."/>
            <person name="Ament-velasquez S.L."/>
            <person name="Kruys A."/>
            <person name="Hutchinson M.I."/>
            <person name="Powell A.J."/>
            <person name="Barry K."/>
            <person name="Miller A.N."/>
            <person name="Grigoriev I.V."/>
            <person name="Debuchy R."/>
            <person name="Gladieux P."/>
            <person name="Thoren M.H."/>
            <person name="Johannesson H."/>
        </authorList>
    </citation>
    <scope>NUCLEOTIDE SEQUENCE</scope>
    <source>
        <strain evidence="2">SMH3187-1</strain>
    </source>
</reference>
<keyword evidence="3" id="KW-1185">Reference proteome</keyword>
<protein>
    <submittedName>
        <fullName evidence="2">Uncharacterized protein</fullName>
    </submittedName>
</protein>
<dbReference type="AlphaFoldDB" id="A0AA40EPW2"/>
<dbReference type="Proteomes" id="UP001172155">
    <property type="component" value="Unassembled WGS sequence"/>
</dbReference>
<comment type="caution">
    <text evidence="2">The sequence shown here is derived from an EMBL/GenBank/DDBJ whole genome shotgun (WGS) entry which is preliminary data.</text>
</comment>
<evidence type="ECO:0000313" key="2">
    <source>
        <dbReference type="EMBL" id="KAK0743276.1"/>
    </source>
</evidence>
<evidence type="ECO:0000256" key="1">
    <source>
        <dbReference type="SAM" id="MobiDB-lite"/>
    </source>
</evidence>
<proteinExistence type="predicted"/>
<dbReference type="EMBL" id="JAUKUD010000005">
    <property type="protein sequence ID" value="KAK0743276.1"/>
    <property type="molecule type" value="Genomic_DNA"/>
</dbReference>
<feature type="region of interest" description="Disordered" evidence="1">
    <location>
        <begin position="218"/>
        <end position="241"/>
    </location>
</feature>
<name>A0AA40EPW2_9PEZI</name>
<sequence length="296" mass="31547">MSRVKKGSQDGTKQRIALVEGAMGSARSAFRRLQVRFCTCERPSAFPCPSGPESSCISKPGAADDGTRNLVERAPHVLRWKSKQPTTEGSVNSHWSYSRSQSLVLATRGAPQSLSGLEAADVVGVSSSGSRVSLLAVADEVEGEGADPEDGTDSQWRNAVSSTRAWIGLNTRPGLRSVVISWSPSHDWGCDGIGMGSGKIRGKRLSLVNASEQQAKGGSKISLARGDGEVDSGQNGRKNSYDCRQGQYLRLPGVVSELAISHLTFSRPMALVPARTVTARVFPMCLEQFIVDSVNG</sequence>
<organism evidence="2 3">
    <name type="scientific">Schizothecium vesticola</name>
    <dbReference type="NCBI Taxonomy" id="314040"/>
    <lineage>
        <taxon>Eukaryota</taxon>
        <taxon>Fungi</taxon>
        <taxon>Dikarya</taxon>
        <taxon>Ascomycota</taxon>
        <taxon>Pezizomycotina</taxon>
        <taxon>Sordariomycetes</taxon>
        <taxon>Sordariomycetidae</taxon>
        <taxon>Sordariales</taxon>
        <taxon>Schizotheciaceae</taxon>
        <taxon>Schizothecium</taxon>
    </lineage>
</organism>
<evidence type="ECO:0000313" key="3">
    <source>
        <dbReference type="Proteomes" id="UP001172155"/>
    </source>
</evidence>
<accession>A0AA40EPW2</accession>